<reference evidence="1 2" key="1">
    <citation type="submission" date="2023-12" db="EMBL/GenBank/DDBJ databases">
        <title>Baltic Sea Cyanobacteria.</title>
        <authorList>
            <person name="Delbaje E."/>
            <person name="Fewer D.P."/>
            <person name="Shishido T.K."/>
        </authorList>
    </citation>
    <scope>NUCLEOTIDE SEQUENCE [LARGE SCALE GENOMIC DNA]</scope>
    <source>
        <strain evidence="1 2">UHCC 0281</strain>
    </source>
</reference>
<dbReference type="Proteomes" id="UP001302329">
    <property type="component" value="Unassembled WGS sequence"/>
</dbReference>
<sequence>MNGAVVATYDCLRGRDGAGRINFIEWPHGTASTALGGWKRSGSHCFAASEEPQWKICAE</sequence>
<name>A0ABU5SZZ2_9CYAN</name>
<protein>
    <submittedName>
        <fullName evidence="1">Uncharacterized protein</fullName>
    </submittedName>
</protein>
<dbReference type="EMBL" id="JAYGHY010000099">
    <property type="protein sequence ID" value="MEA5444098.1"/>
    <property type="molecule type" value="Genomic_DNA"/>
</dbReference>
<accession>A0ABU5SZZ2</accession>
<proteinExistence type="predicted"/>
<dbReference type="RefSeq" id="WP_323358032.1">
    <property type="nucleotide sequence ID" value="NZ_JAYGHY010000099.1"/>
</dbReference>
<evidence type="ECO:0000313" key="2">
    <source>
        <dbReference type="Proteomes" id="UP001302329"/>
    </source>
</evidence>
<keyword evidence="2" id="KW-1185">Reference proteome</keyword>
<comment type="caution">
    <text evidence="1">The sequence shown here is derived from an EMBL/GenBank/DDBJ whole genome shotgun (WGS) entry which is preliminary data.</text>
</comment>
<evidence type="ECO:0000313" key="1">
    <source>
        <dbReference type="EMBL" id="MEA5444098.1"/>
    </source>
</evidence>
<organism evidence="1 2">
    <name type="scientific">Cyanobium gracile UHCC 0281</name>
    <dbReference type="NCBI Taxonomy" id="3110309"/>
    <lineage>
        <taxon>Bacteria</taxon>
        <taxon>Bacillati</taxon>
        <taxon>Cyanobacteriota</taxon>
        <taxon>Cyanophyceae</taxon>
        <taxon>Synechococcales</taxon>
        <taxon>Prochlorococcaceae</taxon>
        <taxon>Cyanobium</taxon>
    </lineage>
</organism>
<gene>
    <name evidence="1" type="ORF">VB739_16195</name>
</gene>